<accession>A0AAV7YS14</accession>
<name>A0AAV7YS14_9EUKA</name>
<sequence length="210" mass="24759">MTNEIKLSENQIENLEMLLTQIRNVKTIGKNLLGTNFFELSKPFSEISLNVTNIDNSHQSVNENLTDLQKSVKRDGIVMKKTLRPWWQNLSGLLKEPNNQLGVSLDQIETVSKQSKDILEQVFNFKTKIEQIFNDLLKETEQINKKLALQKLKSQQLENNWNQYREKVQQLIQLQKETDRNQQIINSRHVEIQEKVYNSIFDQLIEQDEY</sequence>
<dbReference type="AlphaFoldDB" id="A0AAV7YS14"/>
<dbReference type="Proteomes" id="UP001146793">
    <property type="component" value="Unassembled WGS sequence"/>
</dbReference>
<protein>
    <submittedName>
        <fullName evidence="2">Uncharacterized protein</fullName>
    </submittedName>
</protein>
<evidence type="ECO:0000313" key="3">
    <source>
        <dbReference type="Proteomes" id="UP001146793"/>
    </source>
</evidence>
<proteinExistence type="predicted"/>
<reference evidence="2" key="1">
    <citation type="submission" date="2022-08" db="EMBL/GenBank/DDBJ databases">
        <title>Novel sulphate-reducing endosymbionts in the free-living metamonad Anaeramoeba.</title>
        <authorList>
            <person name="Jerlstrom-Hultqvist J."/>
            <person name="Cepicka I."/>
            <person name="Gallot-Lavallee L."/>
            <person name="Salas-Leiva D."/>
            <person name="Curtis B.A."/>
            <person name="Zahonova K."/>
            <person name="Pipaliya S."/>
            <person name="Dacks J."/>
            <person name="Roger A.J."/>
        </authorList>
    </citation>
    <scope>NUCLEOTIDE SEQUENCE</scope>
    <source>
        <strain evidence="2">Busselton2</strain>
    </source>
</reference>
<evidence type="ECO:0000256" key="1">
    <source>
        <dbReference type="SAM" id="Coils"/>
    </source>
</evidence>
<organism evidence="2 3">
    <name type="scientific">Anaeramoeba flamelloides</name>
    <dbReference type="NCBI Taxonomy" id="1746091"/>
    <lineage>
        <taxon>Eukaryota</taxon>
        <taxon>Metamonada</taxon>
        <taxon>Anaeramoebidae</taxon>
        <taxon>Anaeramoeba</taxon>
    </lineage>
</organism>
<dbReference type="EMBL" id="JANTQA010000051">
    <property type="protein sequence ID" value="KAJ3430239.1"/>
    <property type="molecule type" value="Genomic_DNA"/>
</dbReference>
<feature type="coiled-coil region" evidence="1">
    <location>
        <begin position="140"/>
        <end position="174"/>
    </location>
</feature>
<evidence type="ECO:0000313" key="2">
    <source>
        <dbReference type="EMBL" id="KAJ3430239.1"/>
    </source>
</evidence>
<comment type="caution">
    <text evidence="2">The sequence shown here is derived from an EMBL/GenBank/DDBJ whole genome shotgun (WGS) entry which is preliminary data.</text>
</comment>
<keyword evidence="1" id="KW-0175">Coiled coil</keyword>
<gene>
    <name evidence="2" type="ORF">M0812_23241</name>
</gene>